<protein>
    <recommendedName>
        <fullName evidence="1">DUF4123 domain-containing protein</fullName>
    </recommendedName>
</protein>
<evidence type="ECO:0000259" key="1">
    <source>
        <dbReference type="Pfam" id="PF13503"/>
    </source>
</evidence>
<dbReference type="InterPro" id="IPR008984">
    <property type="entry name" value="SMAD_FHA_dom_sf"/>
</dbReference>
<reference evidence="3" key="1">
    <citation type="submission" date="2016-11" db="EMBL/GenBank/DDBJ databases">
        <authorList>
            <person name="Shukria A."/>
            <person name="Stevens D.C."/>
        </authorList>
    </citation>
    <scope>NUCLEOTIDE SEQUENCE [LARGE SCALE GENOMIC DNA]</scope>
    <source>
        <strain evidence="3">Cbfe23</strain>
    </source>
</reference>
<dbReference type="AlphaFoldDB" id="A0A1L9BKM5"/>
<dbReference type="InterPro" id="IPR025391">
    <property type="entry name" value="DUF4123"/>
</dbReference>
<dbReference type="Proteomes" id="UP000182229">
    <property type="component" value="Unassembled WGS sequence"/>
</dbReference>
<dbReference type="SUPFAM" id="SSF49879">
    <property type="entry name" value="SMAD/FHA domain"/>
    <property type="match status" value="1"/>
</dbReference>
<evidence type="ECO:0000313" key="2">
    <source>
        <dbReference type="EMBL" id="OJH42803.1"/>
    </source>
</evidence>
<dbReference type="STRING" id="83449.BON30_06420"/>
<reference evidence="2 3" key="2">
    <citation type="submission" date="2016-12" db="EMBL/GenBank/DDBJ databases">
        <title>Draft Genome Sequence of Cystobacter ferrugineus Strain Cbfe23.</title>
        <authorList>
            <person name="Akbar S."/>
            <person name="Dowd S.E."/>
            <person name="Stevens D.C."/>
        </authorList>
    </citation>
    <scope>NUCLEOTIDE SEQUENCE [LARGE SCALE GENOMIC DNA]</scope>
    <source>
        <strain evidence="2 3">Cbfe23</strain>
    </source>
</reference>
<gene>
    <name evidence="2" type="ORF">BON30_06420</name>
</gene>
<dbReference type="EMBL" id="MPIN01000001">
    <property type="protein sequence ID" value="OJH42803.1"/>
    <property type="molecule type" value="Genomic_DNA"/>
</dbReference>
<comment type="caution">
    <text evidence="2">The sequence shown here is derived from an EMBL/GenBank/DDBJ whole genome shotgun (WGS) entry which is preliminary data.</text>
</comment>
<dbReference type="Gene3D" id="2.60.200.20">
    <property type="match status" value="1"/>
</dbReference>
<proteinExistence type="predicted"/>
<accession>A0A1L9BKM5</accession>
<evidence type="ECO:0000313" key="3">
    <source>
        <dbReference type="Proteomes" id="UP000182229"/>
    </source>
</evidence>
<name>A0A1L9BKM5_9BACT</name>
<dbReference type="OrthoDB" id="955748at2"/>
<feature type="domain" description="DUF4123" evidence="1">
    <location>
        <begin position="143"/>
        <end position="260"/>
    </location>
</feature>
<organism evidence="2 3">
    <name type="scientific">Cystobacter ferrugineus</name>
    <dbReference type="NCBI Taxonomy" id="83449"/>
    <lineage>
        <taxon>Bacteria</taxon>
        <taxon>Pseudomonadati</taxon>
        <taxon>Myxococcota</taxon>
        <taxon>Myxococcia</taxon>
        <taxon>Myxococcales</taxon>
        <taxon>Cystobacterineae</taxon>
        <taxon>Archangiaceae</taxon>
        <taxon>Cystobacter</taxon>
    </lineage>
</organism>
<keyword evidence="3" id="KW-1185">Reference proteome</keyword>
<dbReference type="Pfam" id="PF13503">
    <property type="entry name" value="DUF4123"/>
    <property type="match status" value="1"/>
</dbReference>
<sequence>MTSRAHVEESRRALIVHVRWGPCAGNKAILLPGQTLQVGRAQSMGLSVPGDPWMSNLHFELTWDGARGTFRNRCDKADTLLCGERLDEGPVSHGAWIRAGMTTFSVYHEAEARGARLTGPMPAENPTHKTQVLAALQTTAEPLFAILDASVDSRILVLLRESTEECRSLYEGASGDLLEEVAPYLVALQKDSSLLEVLVHEGWGRHWGIFLTSPRPFHEVRRHFRKFLMIEDDKARKLYFRFYDPRVLRQFLPLCNPSQTESLFEAVSAYLLEEADPLTSLVRFTRHEHTVLLETLGPGAE</sequence>